<protein>
    <submittedName>
        <fullName evidence="2">Uncharacterized protein</fullName>
    </submittedName>
</protein>
<sequence>MKKIVAILALVVVGYSANAQSPTNEIQQALVNGCNDGTNARGKQPFGNAYYSIMNNGSISAEYKDAYNEAYTRCFGGGKYYWKKDVLVYEPPKDIKDSSIKPGIYTFKTYLGALKKQ</sequence>
<keyword evidence="3" id="KW-1185">Reference proteome</keyword>
<dbReference type="RefSeq" id="WP_092982885.1">
    <property type="nucleotide sequence ID" value="NZ_FOYQ01000002.1"/>
</dbReference>
<dbReference type="EMBL" id="FOYQ01000002">
    <property type="protein sequence ID" value="SFR51568.1"/>
    <property type="molecule type" value="Genomic_DNA"/>
</dbReference>
<name>A0A1I6HAY0_9FLAO</name>
<reference evidence="2 3" key="1">
    <citation type="submission" date="2016-10" db="EMBL/GenBank/DDBJ databases">
        <authorList>
            <person name="de Groot N.N."/>
        </authorList>
    </citation>
    <scope>NUCLEOTIDE SEQUENCE [LARGE SCALE GENOMIC DNA]</scope>
    <source>
        <strain evidence="2 3">DSM 21019</strain>
    </source>
</reference>
<accession>A0A1I6HAY0</accession>
<proteinExistence type="predicted"/>
<feature type="signal peptide" evidence="1">
    <location>
        <begin position="1"/>
        <end position="19"/>
    </location>
</feature>
<evidence type="ECO:0000256" key="1">
    <source>
        <dbReference type="SAM" id="SignalP"/>
    </source>
</evidence>
<dbReference type="Proteomes" id="UP000199534">
    <property type="component" value="Unassembled WGS sequence"/>
</dbReference>
<keyword evidence="1" id="KW-0732">Signal</keyword>
<evidence type="ECO:0000313" key="2">
    <source>
        <dbReference type="EMBL" id="SFR51568.1"/>
    </source>
</evidence>
<organism evidence="2 3">
    <name type="scientific">Robiginitalea myxolifaciens</name>
    <dbReference type="NCBI Taxonomy" id="400055"/>
    <lineage>
        <taxon>Bacteria</taxon>
        <taxon>Pseudomonadati</taxon>
        <taxon>Bacteroidota</taxon>
        <taxon>Flavobacteriia</taxon>
        <taxon>Flavobacteriales</taxon>
        <taxon>Flavobacteriaceae</taxon>
        <taxon>Robiginitalea</taxon>
    </lineage>
</organism>
<dbReference type="AlphaFoldDB" id="A0A1I6HAY0"/>
<evidence type="ECO:0000313" key="3">
    <source>
        <dbReference type="Proteomes" id="UP000199534"/>
    </source>
</evidence>
<gene>
    <name evidence="2" type="ORF">SAMN04490243_2493</name>
</gene>
<feature type="chain" id="PRO_5011739858" evidence="1">
    <location>
        <begin position="20"/>
        <end position="117"/>
    </location>
</feature>